<dbReference type="Proteomes" id="UP001589532">
    <property type="component" value="Unassembled WGS sequence"/>
</dbReference>
<evidence type="ECO:0000313" key="2">
    <source>
        <dbReference type="EMBL" id="MFB9629467.1"/>
    </source>
</evidence>
<protein>
    <submittedName>
        <fullName evidence="2">Uncharacterized protein</fullName>
    </submittedName>
</protein>
<dbReference type="RefSeq" id="WP_344998102.1">
    <property type="nucleotide sequence ID" value="NZ_BAAAXV010000009.1"/>
</dbReference>
<evidence type="ECO:0000256" key="1">
    <source>
        <dbReference type="SAM" id="MobiDB-lite"/>
    </source>
</evidence>
<sequence>MRENTPDPVERERLAVALQAVELTVAKTAAVAGMPSQQTPGRVRAGGHAWVPLPAWGDDNIRAVVIYQHAVRGADRVITNAIDQRLKQRDEGDDDGLASVPASEG</sequence>
<dbReference type="EMBL" id="JBHMBW010000059">
    <property type="protein sequence ID" value="MFB9629467.1"/>
    <property type="molecule type" value="Genomic_DNA"/>
</dbReference>
<feature type="region of interest" description="Disordered" evidence="1">
    <location>
        <begin position="86"/>
        <end position="105"/>
    </location>
</feature>
<reference evidence="2 3" key="1">
    <citation type="submission" date="2024-09" db="EMBL/GenBank/DDBJ databases">
        <authorList>
            <person name="Sun Q."/>
            <person name="Mori K."/>
        </authorList>
    </citation>
    <scope>NUCLEOTIDE SEQUENCE [LARGE SCALE GENOMIC DNA]</scope>
    <source>
        <strain evidence="2 3">JCM 3143</strain>
    </source>
</reference>
<comment type="caution">
    <text evidence="2">The sequence shown here is derived from an EMBL/GenBank/DDBJ whole genome shotgun (WGS) entry which is preliminary data.</text>
</comment>
<proteinExistence type="predicted"/>
<accession>A0ABV5SCQ5</accession>
<evidence type="ECO:0000313" key="3">
    <source>
        <dbReference type="Proteomes" id="UP001589532"/>
    </source>
</evidence>
<gene>
    <name evidence="2" type="ORF">ACFFSA_40880</name>
</gene>
<name>A0ABV5SCQ5_9ACTN</name>
<keyword evidence="3" id="KW-1185">Reference proteome</keyword>
<organism evidence="2 3">
    <name type="scientific">Nonomuraea helvata</name>
    <dbReference type="NCBI Taxonomy" id="37484"/>
    <lineage>
        <taxon>Bacteria</taxon>
        <taxon>Bacillati</taxon>
        <taxon>Actinomycetota</taxon>
        <taxon>Actinomycetes</taxon>
        <taxon>Streptosporangiales</taxon>
        <taxon>Streptosporangiaceae</taxon>
        <taxon>Nonomuraea</taxon>
    </lineage>
</organism>